<dbReference type="PANTHER" id="PTHR37293">
    <property type="entry name" value="PHAGE REPLICATION PROTEIN-RELATED"/>
    <property type="match status" value="1"/>
</dbReference>
<dbReference type="Gene3D" id="1.10.10.630">
    <property type="entry name" value="DnaD domain-like"/>
    <property type="match status" value="1"/>
</dbReference>
<accession>A0A5J4JIV2</accession>
<dbReference type="InterPro" id="IPR034829">
    <property type="entry name" value="DnaD-like_sf"/>
</dbReference>
<reference evidence="3 4" key="1">
    <citation type="submission" date="2019-09" db="EMBL/GenBank/DDBJ databases">
        <title>Draft genome sequence of Bacillus sp. JC-7.</title>
        <authorList>
            <person name="Tanaka N."/>
            <person name="Shiwa Y."/>
            <person name="Fujita N."/>
            <person name="Tanasupawat S."/>
        </authorList>
    </citation>
    <scope>NUCLEOTIDE SEQUENCE [LARGE SCALE GENOMIC DNA]</scope>
    <source>
        <strain evidence="3 4">JC-7</strain>
    </source>
</reference>
<evidence type="ECO:0000259" key="2">
    <source>
        <dbReference type="Pfam" id="PF07261"/>
    </source>
</evidence>
<organism evidence="3 4">
    <name type="scientific">Weizmannia acidilactici</name>
    <dbReference type="NCBI Taxonomy" id="2607726"/>
    <lineage>
        <taxon>Bacteria</taxon>
        <taxon>Bacillati</taxon>
        <taxon>Bacillota</taxon>
        <taxon>Bacilli</taxon>
        <taxon>Bacillales</taxon>
        <taxon>Bacillaceae</taxon>
        <taxon>Heyndrickxia</taxon>
    </lineage>
</organism>
<evidence type="ECO:0000256" key="1">
    <source>
        <dbReference type="ARBA" id="ARBA00093462"/>
    </source>
</evidence>
<dbReference type="NCBIfam" id="TIGR01446">
    <property type="entry name" value="DnaD_dom"/>
    <property type="match status" value="1"/>
</dbReference>
<name>A0A5J4JIV2_9BACI</name>
<gene>
    <name evidence="3" type="ORF">BpJC7_17010</name>
</gene>
<dbReference type="Pfam" id="PF07261">
    <property type="entry name" value="DnaB_2"/>
    <property type="match status" value="1"/>
</dbReference>
<keyword evidence="4" id="KW-1185">Reference proteome</keyword>
<protein>
    <recommendedName>
        <fullName evidence="2">DnaB/C C-terminal domain-containing protein</fullName>
    </recommendedName>
</protein>
<evidence type="ECO:0000313" key="4">
    <source>
        <dbReference type="Proteomes" id="UP000391919"/>
    </source>
</evidence>
<dbReference type="Proteomes" id="UP000391919">
    <property type="component" value="Unassembled WGS sequence"/>
</dbReference>
<dbReference type="EMBL" id="BKZQ01000019">
    <property type="protein sequence ID" value="GER70398.1"/>
    <property type="molecule type" value="Genomic_DNA"/>
</dbReference>
<dbReference type="SUPFAM" id="SSF158499">
    <property type="entry name" value="DnaD domain-like"/>
    <property type="match status" value="1"/>
</dbReference>
<sequence length="338" mass="39588">MMKLGRVVIKEELVALTGDYKLAIVLNQMLYWSERVADFDKFLLEEKNRMRMANMDPSCLELRHGWIYKKADELAKECMMTNSEATMRRYLDKLCEHNWLSKRTNPKYRWDKTLQYRVNVSVIQRDLAKLGYFLEGYKLPSFENDGPDFQIESLDFQFENSNGQNENTYFQNDDSDFHDESAIPETTSETTTEITPKITSFADTKKAISFFEQHGFGTAGSYVASKIYCWCDDLSVELVIEAMKIAVERGVSSWKYCETILRDWAGKKVKTVEQARALKYKKQRPVHSGIRRKEVLPDWFSEFENSISRSAAPQEKSPAEIEALRKRLEKVREWYRKA</sequence>
<evidence type="ECO:0000313" key="3">
    <source>
        <dbReference type="EMBL" id="GER70398.1"/>
    </source>
</evidence>
<dbReference type="InterPro" id="IPR006343">
    <property type="entry name" value="DnaB/C_C"/>
</dbReference>
<feature type="domain" description="DnaB/C C-terminal" evidence="2">
    <location>
        <begin position="209"/>
        <end position="277"/>
    </location>
</feature>
<comment type="similarity">
    <text evidence="1">Belongs to the DnaB/DnaD family.</text>
</comment>
<dbReference type="PANTHER" id="PTHR37293:SF5">
    <property type="entry name" value="DNA REPLICATION PROTEIN"/>
    <property type="match status" value="1"/>
</dbReference>
<dbReference type="InterPro" id="IPR053162">
    <property type="entry name" value="DnaD"/>
</dbReference>
<comment type="caution">
    <text evidence="3">The sequence shown here is derived from an EMBL/GenBank/DDBJ whole genome shotgun (WGS) entry which is preliminary data.</text>
</comment>
<proteinExistence type="inferred from homology"/>
<dbReference type="RefSeq" id="WP_172967505.1">
    <property type="nucleotide sequence ID" value="NZ_BKZP01000029.1"/>
</dbReference>
<dbReference type="AlphaFoldDB" id="A0A5J4JIV2"/>